<name>A0A1G9Y838_ALLAB</name>
<reference evidence="3 4" key="1">
    <citation type="submission" date="2016-10" db="EMBL/GenBank/DDBJ databases">
        <authorList>
            <person name="de Groot N.N."/>
        </authorList>
    </citation>
    <scope>NUCLEOTIDE SEQUENCE [LARGE SCALE GENOMIC DNA]</scope>
    <source>
        <strain evidence="3 4">DSM 44149</strain>
    </source>
</reference>
<dbReference type="Pfam" id="PF14040">
    <property type="entry name" value="DNase_NucA_NucB"/>
    <property type="match status" value="1"/>
</dbReference>
<dbReference type="eggNOG" id="ENOG5033WW9">
    <property type="taxonomic scope" value="Bacteria"/>
</dbReference>
<organism evidence="3 4">
    <name type="scientific">Allokutzneria albata</name>
    <name type="common">Kibdelosporangium albatum</name>
    <dbReference type="NCBI Taxonomy" id="211114"/>
    <lineage>
        <taxon>Bacteria</taxon>
        <taxon>Bacillati</taxon>
        <taxon>Actinomycetota</taxon>
        <taxon>Actinomycetes</taxon>
        <taxon>Pseudonocardiales</taxon>
        <taxon>Pseudonocardiaceae</taxon>
        <taxon>Allokutzneria</taxon>
    </lineage>
</organism>
<feature type="signal peptide" evidence="1">
    <location>
        <begin position="1"/>
        <end position="24"/>
    </location>
</feature>
<evidence type="ECO:0000313" key="4">
    <source>
        <dbReference type="Proteomes" id="UP000183376"/>
    </source>
</evidence>
<dbReference type="AlphaFoldDB" id="A0A1G9Y838"/>
<feature type="chain" id="PRO_5038353597" evidence="1">
    <location>
        <begin position="25"/>
        <end position="439"/>
    </location>
</feature>
<accession>A0A1G9Y838</accession>
<protein>
    <submittedName>
        <fullName evidence="3">Deoxyribonuclease NucA/NucB</fullName>
    </submittedName>
</protein>
<feature type="domain" description="Deoxyribonuclease NucA/NucB" evidence="2">
    <location>
        <begin position="340"/>
        <end position="434"/>
    </location>
</feature>
<evidence type="ECO:0000313" key="3">
    <source>
        <dbReference type="EMBL" id="SDN05312.1"/>
    </source>
</evidence>
<dbReference type="OrthoDB" id="2751008at2"/>
<dbReference type="Proteomes" id="UP000183376">
    <property type="component" value="Chromosome I"/>
</dbReference>
<proteinExistence type="predicted"/>
<dbReference type="InterPro" id="IPR029476">
    <property type="entry name" value="DNase_NucA_NucB"/>
</dbReference>
<keyword evidence="4" id="KW-1185">Reference proteome</keyword>
<dbReference type="EMBL" id="LT629701">
    <property type="protein sequence ID" value="SDN05312.1"/>
    <property type="molecule type" value="Genomic_DNA"/>
</dbReference>
<sequence>MRRLSRLMLPAFLVCGLVASLTSAGVAAPAPKHRVEKSFTWVHTPPAIDQVPSRAHLSVAELEKQLAGPRPYSYTAKATDYLQPEEPAAAASVVPDPITIEQCRAEIESRPGQQVFYRNRFNYCFVGYAKIAVRECRPVCEDRGFLEFRVTAVFYGTRGVREDGATEMRFKFATDRGRVQDVAPPDWDIVAFMVDCRPIETESCDQDPASDVTEIGTLRTGTFVSKELKLSDRTPGVAGRDVKNYYELNLSLKWGFEGLAGPKFVTRCDKTNYEDKGGCVFMDVAPRLGYSRSVTEWSEFIKHIEDAQSGDITRTVPGLPGTEIPGSRASTKQLTRLPCTYDSARCNRNNYHAVKTCKATWGEDYATNAGYPRECDEYPFKSTYEGADYNNSEGISSKWSYSARAMRNTHNNLAGRALGSWYREDHLIDRDGFWVDLIP</sequence>
<keyword evidence="1" id="KW-0732">Signal</keyword>
<dbReference type="STRING" id="211114.SAMN04489726_4661"/>
<gene>
    <name evidence="3" type="ORF">SAMN04489726_4661</name>
</gene>
<evidence type="ECO:0000259" key="2">
    <source>
        <dbReference type="Pfam" id="PF14040"/>
    </source>
</evidence>
<evidence type="ECO:0000256" key="1">
    <source>
        <dbReference type="SAM" id="SignalP"/>
    </source>
</evidence>